<accession>A0A076L330</accession>
<sequence length="26" mass="3191">MGIYSTYYLCRLDIFIREQVQLHSLK</sequence>
<proteinExistence type="evidence at transcript level"/>
<organism evidence="1">
    <name type="scientific">Nephila pilipes</name>
    <name type="common">Giant wood spider</name>
    <name type="synonym">Nephila maculata</name>
    <dbReference type="NCBI Taxonomy" id="299642"/>
    <lineage>
        <taxon>Eukaryota</taxon>
        <taxon>Metazoa</taxon>
        <taxon>Ecdysozoa</taxon>
        <taxon>Arthropoda</taxon>
        <taxon>Chelicerata</taxon>
        <taxon>Arachnida</taxon>
        <taxon>Araneae</taxon>
        <taxon>Araneomorphae</taxon>
        <taxon>Entelegynae</taxon>
        <taxon>Araneoidea</taxon>
        <taxon>Nephilidae</taxon>
        <taxon>Nephila</taxon>
    </lineage>
</organism>
<name>A0A076L330_NEPPI</name>
<dbReference type="AlphaFoldDB" id="A0A076L330"/>
<reference evidence="1" key="1">
    <citation type="submission" date="2013-07" db="EMBL/GenBank/DDBJ databases">
        <title>Nephila pilipes venom gland.</title>
        <authorList>
            <person name="Huo L.J."/>
        </authorList>
    </citation>
    <scope>NUCLEOTIDE SEQUENCE</scope>
    <source>
        <tissue evidence="1">Venom gland</tissue>
    </source>
</reference>
<dbReference type="EMBL" id="KF433723">
    <property type="protein sequence ID" value="AII98044.1"/>
    <property type="molecule type" value="mRNA"/>
</dbReference>
<protein>
    <submittedName>
        <fullName evidence="1">BLTX693</fullName>
    </submittedName>
</protein>
<evidence type="ECO:0000313" key="1">
    <source>
        <dbReference type="EMBL" id="AII98044.1"/>
    </source>
</evidence>